<feature type="chain" id="PRO_5047480883" evidence="2">
    <location>
        <begin position="29"/>
        <end position="108"/>
    </location>
</feature>
<accession>A0ABP3PQL3</accession>
<keyword evidence="4" id="KW-1185">Reference proteome</keyword>
<evidence type="ECO:0000313" key="4">
    <source>
        <dbReference type="Proteomes" id="UP001501588"/>
    </source>
</evidence>
<dbReference type="Gene3D" id="3.40.190.150">
    <property type="entry name" value="Bordetella uptake gene, domain 1"/>
    <property type="match status" value="1"/>
</dbReference>
<dbReference type="EMBL" id="BAAAFZ010000008">
    <property type="protein sequence ID" value="GAA0570839.1"/>
    <property type="molecule type" value="Genomic_DNA"/>
</dbReference>
<evidence type="ECO:0000256" key="1">
    <source>
        <dbReference type="SAM" id="MobiDB-lite"/>
    </source>
</evidence>
<organism evidence="3 4">
    <name type="scientific">Craurococcus roseus</name>
    <dbReference type="NCBI Taxonomy" id="77585"/>
    <lineage>
        <taxon>Bacteria</taxon>
        <taxon>Pseudomonadati</taxon>
        <taxon>Pseudomonadota</taxon>
        <taxon>Alphaproteobacteria</taxon>
        <taxon>Acetobacterales</taxon>
        <taxon>Acetobacteraceae</taxon>
        <taxon>Craurococcus</taxon>
    </lineage>
</organism>
<proteinExistence type="predicted"/>
<keyword evidence="2" id="KW-0732">Signal</keyword>
<feature type="region of interest" description="Disordered" evidence="1">
    <location>
        <begin position="23"/>
        <end position="48"/>
    </location>
</feature>
<dbReference type="RefSeq" id="WP_343893745.1">
    <property type="nucleotide sequence ID" value="NZ_BAAAFZ010000008.1"/>
</dbReference>
<feature type="signal peptide" evidence="2">
    <location>
        <begin position="1"/>
        <end position="28"/>
    </location>
</feature>
<protein>
    <submittedName>
        <fullName evidence="3">Uncharacterized protein</fullName>
    </submittedName>
</protein>
<dbReference type="InterPro" id="IPR042100">
    <property type="entry name" value="Bug_dom1"/>
</dbReference>
<comment type="caution">
    <text evidence="3">The sequence shown here is derived from an EMBL/GenBank/DDBJ whole genome shotgun (WGS) entry which is preliminary data.</text>
</comment>
<name>A0ABP3PQL3_9PROT</name>
<sequence>MIRTSRGAAGALALVLAAPGAAPGPAAAAAQQQQQQQQQQDSAGVAWPSRPIRMVVPFPPGGGTDTLARIVAQRGLPMDLSPAETAAFVQREIEGWGRVIRAGGIRLD</sequence>
<gene>
    <name evidence="3" type="ORF">GCM10009416_06770</name>
</gene>
<evidence type="ECO:0000313" key="3">
    <source>
        <dbReference type="EMBL" id="GAA0570839.1"/>
    </source>
</evidence>
<reference evidence="4" key="1">
    <citation type="journal article" date="2019" name="Int. J. Syst. Evol. Microbiol.">
        <title>The Global Catalogue of Microorganisms (GCM) 10K type strain sequencing project: providing services to taxonomists for standard genome sequencing and annotation.</title>
        <authorList>
            <consortium name="The Broad Institute Genomics Platform"/>
            <consortium name="The Broad Institute Genome Sequencing Center for Infectious Disease"/>
            <person name="Wu L."/>
            <person name="Ma J."/>
        </authorList>
    </citation>
    <scope>NUCLEOTIDE SEQUENCE [LARGE SCALE GENOMIC DNA]</scope>
    <source>
        <strain evidence="4">JCM 9933</strain>
    </source>
</reference>
<feature type="compositionally biased region" description="Low complexity" evidence="1">
    <location>
        <begin position="23"/>
        <end position="40"/>
    </location>
</feature>
<evidence type="ECO:0000256" key="2">
    <source>
        <dbReference type="SAM" id="SignalP"/>
    </source>
</evidence>
<dbReference type="Proteomes" id="UP001501588">
    <property type="component" value="Unassembled WGS sequence"/>
</dbReference>